<evidence type="ECO:0008006" key="5">
    <source>
        <dbReference type="Google" id="ProtNLM"/>
    </source>
</evidence>
<feature type="compositionally biased region" description="Polar residues" evidence="1">
    <location>
        <begin position="180"/>
        <end position="192"/>
    </location>
</feature>
<sequence>MKNIIMGSVVAVSSLLAITACANVDTATSNTPSHNAMPQGQMQPQRHNMMAGINLTPTQQAQIQAIRQNNRGTGVKNHDAILQVLTPEQRQKLQQMQAQHMSQGGHMTKQGRNQHHMNKGRGNHHMSQGSGGRMMHQSPWNQLNLTADQQAKIQAIRQNNRGTGVKNHDAILQVLTPEQRQKLQQMQSQHMNQGGHMMKQGQN</sequence>
<feature type="region of interest" description="Disordered" evidence="1">
    <location>
        <begin position="180"/>
        <end position="203"/>
    </location>
</feature>
<dbReference type="InterPro" id="IPR052211">
    <property type="entry name" value="Cpx_auxiliary_protein"/>
</dbReference>
<name>A0ABS3NMN0_9GAMM</name>
<dbReference type="PROSITE" id="PS51257">
    <property type="entry name" value="PROKAR_LIPOPROTEIN"/>
    <property type="match status" value="1"/>
</dbReference>
<reference evidence="3 4" key="1">
    <citation type="submission" date="2021-03" db="EMBL/GenBank/DDBJ databases">
        <authorList>
            <person name="Shang D.-D."/>
            <person name="Du Z.-J."/>
            <person name="Chen G.-J."/>
        </authorList>
    </citation>
    <scope>NUCLEOTIDE SEQUENCE [LARGE SCALE GENOMIC DNA]</scope>
    <source>
        <strain evidence="3 4">F1192</strain>
    </source>
</reference>
<gene>
    <name evidence="3" type="ORF">J3492_05255</name>
</gene>
<keyword evidence="2" id="KW-0732">Signal</keyword>
<feature type="region of interest" description="Disordered" evidence="1">
    <location>
        <begin position="103"/>
        <end position="135"/>
    </location>
</feature>
<dbReference type="PANTHER" id="PTHR38102:SF1">
    <property type="entry name" value="PERIPLASMIC CHAPERONE SPY"/>
    <property type="match status" value="1"/>
</dbReference>
<feature type="chain" id="PRO_5047408066" description="Spy/CpxP family protein refolding chaperone" evidence="2">
    <location>
        <begin position="23"/>
        <end position="203"/>
    </location>
</feature>
<dbReference type="RefSeq" id="WP_207990639.1">
    <property type="nucleotide sequence ID" value="NZ_JAGBKM010000007.1"/>
</dbReference>
<accession>A0ABS3NMN0</accession>
<evidence type="ECO:0000313" key="4">
    <source>
        <dbReference type="Proteomes" id="UP000664554"/>
    </source>
</evidence>
<comment type="caution">
    <text evidence="3">The sequence shown here is derived from an EMBL/GenBank/DDBJ whole genome shotgun (WGS) entry which is preliminary data.</text>
</comment>
<dbReference type="PANTHER" id="PTHR38102">
    <property type="entry name" value="PERIPLASMIC CHAPERONE SPY"/>
    <property type="match status" value="1"/>
</dbReference>
<dbReference type="Gene3D" id="1.20.120.1490">
    <property type="match status" value="2"/>
</dbReference>
<feature type="signal peptide" evidence="2">
    <location>
        <begin position="1"/>
        <end position="22"/>
    </location>
</feature>
<organism evidence="3 4">
    <name type="scientific">Psychrobacter coccoides</name>
    <dbReference type="NCBI Taxonomy" id="2818440"/>
    <lineage>
        <taxon>Bacteria</taxon>
        <taxon>Pseudomonadati</taxon>
        <taxon>Pseudomonadota</taxon>
        <taxon>Gammaproteobacteria</taxon>
        <taxon>Moraxellales</taxon>
        <taxon>Moraxellaceae</taxon>
        <taxon>Psychrobacter</taxon>
    </lineage>
</organism>
<keyword evidence="4" id="KW-1185">Reference proteome</keyword>
<evidence type="ECO:0000256" key="2">
    <source>
        <dbReference type="SAM" id="SignalP"/>
    </source>
</evidence>
<evidence type="ECO:0000313" key="3">
    <source>
        <dbReference type="EMBL" id="MBO1530618.1"/>
    </source>
</evidence>
<dbReference type="EMBL" id="JAGBKM010000007">
    <property type="protein sequence ID" value="MBO1530618.1"/>
    <property type="molecule type" value="Genomic_DNA"/>
</dbReference>
<protein>
    <recommendedName>
        <fullName evidence="5">Spy/CpxP family protein refolding chaperone</fullName>
    </recommendedName>
</protein>
<proteinExistence type="predicted"/>
<feature type="compositionally biased region" description="Basic residues" evidence="1">
    <location>
        <begin position="112"/>
        <end position="124"/>
    </location>
</feature>
<evidence type="ECO:0000256" key="1">
    <source>
        <dbReference type="SAM" id="MobiDB-lite"/>
    </source>
</evidence>
<dbReference type="Proteomes" id="UP000664554">
    <property type="component" value="Unassembled WGS sequence"/>
</dbReference>